<dbReference type="RefSeq" id="WP_096183270.1">
    <property type="nucleotide sequence ID" value="NZ_BDUF01000097.1"/>
</dbReference>
<evidence type="ECO:0000256" key="7">
    <source>
        <dbReference type="PIRSR" id="PIRSR600223-1"/>
    </source>
</evidence>
<evidence type="ECO:0000256" key="8">
    <source>
        <dbReference type="RuleBase" id="RU003993"/>
    </source>
</evidence>
<evidence type="ECO:0000256" key="9">
    <source>
        <dbReference type="RuleBase" id="RU362042"/>
    </source>
</evidence>
<dbReference type="EMBL" id="BDUF01000097">
    <property type="protein sequence ID" value="GAX91452.1"/>
    <property type="molecule type" value="Genomic_DNA"/>
</dbReference>
<evidence type="ECO:0000313" key="11">
    <source>
        <dbReference type="EMBL" id="GAX91452.1"/>
    </source>
</evidence>
<dbReference type="InterPro" id="IPR019756">
    <property type="entry name" value="Pept_S26A_signal_pept_1_Ser-AS"/>
</dbReference>
<evidence type="ECO:0000256" key="6">
    <source>
        <dbReference type="ARBA" id="ARBA00022801"/>
    </source>
</evidence>
<dbReference type="GO" id="GO:0009003">
    <property type="term" value="F:signal peptidase activity"/>
    <property type="evidence" value="ECO:0007669"/>
    <property type="project" value="UniProtKB-EC"/>
</dbReference>
<keyword evidence="5 8" id="KW-0645">Protease</keyword>
<comment type="similarity">
    <text evidence="3 9">Belongs to the peptidase S26 family.</text>
</comment>
<dbReference type="GO" id="GO:0005886">
    <property type="term" value="C:plasma membrane"/>
    <property type="evidence" value="ECO:0007669"/>
    <property type="project" value="UniProtKB-SubCell"/>
</dbReference>
<dbReference type="PROSITE" id="PS00761">
    <property type="entry name" value="SPASE_I_3"/>
    <property type="match status" value="1"/>
</dbReference>
<dbReference type="Gene3D" id="2.10.109.10">
    <property type="entry name" value="Umud Fragment, subunit A"/>
    <property type="match status" value="1"/>
</dbReference>
<name>A0A292YEE1_9BACL</name>
<dbReference type="InterPro" id="IPR036286">
    <property type="entry name" value="LexA/Signal_pep-like_sf"/>
</dbReference>
<evidence type="ECO:0000313" key="12">
    <source>
        <dbReference type="Proteomes" id="UP000217785"/>
    </source>
</evidence>
<gene>
    <name evidence="11" type="ORF">EFBL_3121</name>
</gene>
<dbReference type="CDD" id="cd06530">
    <property type="entry name" value="S26_SPase_I"/>
    <property type="match status" value="1"/>
</dbReference>
<feature type="domain" description="Peptidase S26" evidence="10">
    <location>
        <begin position="9"/>
        <end position="181"/>
    </location>
</feature>
<feature type="transmembrane region" description="Helical" evidence="8">
    <location>
        <begin position="7"/>
        <end position="29"/>
    </location>
</feature>
<keyword evidence="8" id="KW-0812">Transmembrane</keyword>
<sequence>MHLLREFFGWIRSIGVAFVFALLISVFVFQPTKVLGGSMEPTLQDKEIIYISKILHTLNSLPDYGDVVIIDSRIDRKRSILDDFTENPIFTLFGKKVEHNIWVKRVIGRPGDVLEFKNHKVYRNGQELAEPYIKELMHFSTDEKIKVPEGHIFVMGDNRNNSRDSRNIGSIPVDHVLGKMIM</sequence>
<dbReference type="NCBIfam" id="TIGR02227">
    <property type="entry name" value="sigpep_I_bact"/>
    <property type="match status" value="1"/>
</dbReference>
<keyword evidence="8" id="KW-1133">Transmembrane helix</keyword>
<dbReference type="PRINTS" id="PR00727">
    <property type="entry name" value="LEADERPTASE"/>
</dbReference>
<dbReference type="PROSITE" id="PS00760">
    <property type="entry name" value="SPASE_I_2"/>
    <property type="match status" value="1"/>
</dbReference>
<evidence type="ECO:0000256" key="2">
    <source>
        <dbReference type="ARBA" id="ARBA00004401"/>
    </source>
</evidence>
<organism evidence="11 12">
    <name type="scientific">Effusibacillus lacus</name>
    <dbReference type="NCBI Taxonomy" id="1348429"/>
    <lineage>
        <taxon>Bacteria</taxon>
        <taxon>Bacillati</taxon>
        <taxon>Bacillota</taxon>
        <taxon>Bacilli</taxon>
        <taxon>Bacillales</taxon>
        <taxon>Alicyclobacillaceae</taxon>
        <taxon>Effusibacillus</taxon>
    </lineage>
</organism>
<protein>
    <recommendedName>
        <fullName evidence="4 8">Signal peptidase I</fullName>
        <ecNumber evidence="4 8">3.4.21.89</ecNumber>
    </recommendedName>
</protein>
<dbReference type="InterPro" id="IPR019757">
    <property type="entry name" value="Pept_S26A_signal_pept_1_Lys-AS"/>
</dbReference>
<dbReference type="Proteomes" id="UP000217785">
    <property type="component" value="Unassembled WGS sequence"/>
</dbReference>
<dbReference type="InterPro" id="IPR019533">
    <property type="entry name" value="Peptidase_S26"/>
</dbReference>
<feature type="active site" evidence="7">
    <location>
        <position position="38"/>
    </location>
</feature>
<keyword evidence="6 8" id="KW-0378">Hydrolase</keyword>
<dbReference type="GO" id="GO:0004252">
    <property type="term" value="F:serine-type endopeptidase activity"/>
    <property type="evidence" value="ECO:0007669"/>
    <property type="project" value="InterPro"/>
</dbReference>
<evidence type="ECO:0000256" key="4">
    <source>
        <dbReference type="ARBA" id="ARBA00013208"/>
    </source>
</evidence>
<evidence type="ECO:0000256" key="3">
    <source>
        <dbReference type="ARBA" id="ARBA00009370"/>
    </source>
</evidence>
<keyword evidence="12" id="KW-1185">Reference proteome</keyword>
<dbReference type="PANTHER" id="PTHR43390">
    <property type="entry name" value="SIGNAL PEPTIDASE I"/>
    <property type="match status" value="1"/>
</dbReference>
<evidence type="ECO:0000256" key="1">
    <source>
        <dbReference type="ARBA" id="ARBA00000677"/>
    </source>
</evidence>
<keyword evidence="8" id="KW-0472">Membrane</keyword>
<accession>A0A292YEE1</accession>
<evidence type="ECO:0000256" key="5">
    <source>
        <dbReference type="ARBA" id="ARBA00022670"/>
    </source>
</evidence>
<comment type="catalytic activity">
    <reaction evidence="1 8">
        <text>Cleavage of hydrophobic, N-terminal signal or leader sequences from secreted and periplasmic proteins.</text>
        <dbReference type="EC" id="3.4.21.89"/>
    </reaction>
</comment>
<dbReference type="InterPro" id="IPR000223">
    <property type="entry name" value="Pept_S26A_signal_pept_1"/>
</dbReference>
<dbReference type="PANTHER" id="PTHR43390:SF1">
    <property type="entry name" value="CHLOROPLAST PROCESSING PEPTIDASE"/>
    <property type="match status" value="1"/>
</dbReference>
<dbReference type="PROSITE" id="PS00501">
    <property type="entry name" value="SPASE_I_1"/>
    <property type="match status" value="1"/>
</dbReference>
<dbReference type="SUPFAM" id="SSF51306">
    <property type="entry name" value="LexA/Signal peptidase"/>
    <property type="match status" value="1"/>
</dbReference>
<comment type="subcellular location">
    <subcellularLocation>
        <location evidence="2">Cell membrane</location>
        <topology evidence="2">Single-pass type II membrane protein</topology>
    </subcellularLocation>
    <subcellularLocation>
        <location evidence="9">Membrane</location>
        <topology evidence="9">Single-pass type II membrane protein</topology>
    </subcellularLocation>
</comment>
<evidence type="ECO:0000259" key="10">
    <source>
        <dbReference type="Pfam" id="PF10502"/>
    </source>
</evidence>
<feature type="active site" evidence="7">
    <location>
        <position position="104"/>
    </location>
</feature>
<dbReference type="Pfam" id="PF10502">
    <property type="entry name" value="Peptidase_S26"/>
    <property type="match status" value="1"/>
</dbReference>
<dbReference type="InterPro" id="IPR019758">
    <property type="entry name" value="Pept_S26A_signal_pept_1_CS"/>
</dbReference>
<dbReference type="AlphaFoldDB" id="A0A292YEE1"/>
<dbReference type="EC" id="3.4.21.89" evidence="4 8"/>
<reference evidence="12" key="1">
    <citation type="submission" date="2017-07" db="EMBL/GenBank/DDBJ databases">
        <title>Draft genome sequence of Effusibacillus lacus strain skLN1.</title>
        <authorList>
            <person name="Watanabe M."/>
            <person name="Kojima H."/>
            <person name="Fukui M."/>
        </authorList>
    </citation>
    <scope>NUCLEOTIDE SEQUENCE [LARGE SCALE GENOMIC DNA]</scope>
    <source>
        <strain evidence="12">skLN1</strain>
    </source>
</reference>
<dbReference type="OrthoDB" id="9802919at2"/>
<dbReference type="GO" id="GO:0006465">
    <property type="term" value="P:signal peptide processing"/>
    <property type="evidence" value="ECO:0007669"/>
    <property type="project" value="InterPro"/>
</dbReference>
<proteinExistence type="inferred from homology"/>
<comment type="caution">
    <text evidence="11">The sequence shown here is derived from an EMBL/GenBank/DDBJ whole genome shotgun (WGS) entry which is preliminary data.</text>
</comment>